<dbReference type="AlphaFoldDB" id="A0AAX4HJ02"/>
<keyword evidence="1" id="KW-0732">Signal</keyword>
<sequence>MKWLLPLTLLPLTAFASSKITVSGISSGAYMAQQFHTAFSSDVSGVGIVAGGPYYCAGGQAMLAMNRCMNTKMGSPIPEQSVYAAKILAMSGLIDPVSNVANSRVYVFSGRNDQTVFPMVADAAVETYRLWGVNPRNIRYENKMNAGHTFPTVGFGNNCEASEVPFISKCGKDVAGEILNHVIGPLHRKTAPRSNRFFTINQLAGMYSAEVAIANMGRKAYAYVPDGCEYPDANGCHVHVAFHGCKQTLDDIKTTFIKEAGYNAWAESNRIVVVYPQAVKSPMTNPNGCWDWWGYAGQFYHTQQGVQLKQVYKMIKNIKEGRLKLEPVGI</sequence>
<protein>
    <recommendedName>
        <fullName evidence="4">Polyhydroxybutyrate depolymerase</fullName>
    </recommendedName>
</protein>
<feature type="signal peptide" evidence="1">
    <location>
        <begin position="1"/>
        <end position="16"/>
    </location>
</feature>
<dbReference type="PANTHER" id="PTHR42972">
    <property type="entry name" value="TOL-PAL SYSTEM PROTEIN TOLB"/>
    <property type="match status" value="1"/>
</dbReference>
<dbReference type="Proteomes" id="UP001324634">
    <property type="component" value="Chromosome"/>
</dbReference>
<accession>A0AAX4HJ02</accession>
<name>A0AAX4HJ02_9BACT</name>
<dbReference type="RefSeq" id="WP_321389524.1">
    <property type="nucleotide sequence ID" value="NZ_CP139487.1"/>
</dbReference>
<reference evidence="2 3" key="1">
    <citation type="submission" date="2023-11" db="EMBL/GenBank/DDBJ databases">
        <title>Peredibacter starrii A3.12.</title>
        <authorList>
            <person name="Mitchell R.J."/>
        </authorList>
    </citation>
    <scope>NUCLEOTIDE SEQUENCE [LARGE SCALE GENOMIC DNA]</scope>
    <source>
        <strain evidence="2 3">A3.12</strain>
    </source>
</reference>
<keyword evidence="3" id="KW-1185">Reference proteome</keyword>
<evidence type="ECO:0000313" key="2">
    <source>
        <dbReference type="EMBL" id="WPU63220.1"/>
    </source>
</evidence>
<evidence type="ECO:0000256" key="1">
    <source>
        <dbReference type="SAM" id="SignalP"/>
    </source>
</evidence>
<evidence type="ECO:0000313" key="3">
    <source>
        <dbReference type="Proteomes" id="UP001324634"/>
    </source>
</evidence>
<dbReference type="EMBL" id="CP139487">
    <property type="protein sequence ID" value="WPU63220.1"/>
    <property type="molecule type" value="Genomic_DNA"/>
</dbReference>
<organism evidence="2 3">
    <name type="scientific">Peredibacter starrii</name>
    <dbReference type="NCBI Taxonomy" id="28202"/>
    <lineage>
        <taxon>Bacteria</taxon>
        <taxon>Pseudomonadati</taxon>
        <taxon>Bdellovibrionota</taxon>
        <taxon>Bacteriovoracia</taxon>
        <taxon>Bacteriovoracales</taxon>
        <taxon>Bacteriovoracaceae</taxon>
        <taxon>Peredibacter</taxon>
    </lineage>
</organism>
<dbReference type="KEGG" id="psti:SOO65_11045"/>
<evidence type="ECO:0008006" key="4">
    <source>
        <dbReference type="Google" id="ProtNLM"/>
    </source>
</evidence>
<proteinExistence type="predicted"/>
<dbReference type="PANTHER" id="PTHR42972:SF8">
    <property type="entry name" value="POLYHYDROXYBUTYRATE DEPOLYMERASE"/>
    <property type="match status" value="1"/>
</dbReference>
<dbReference type="Gene3D" id="3.40.50.1820">
    <property type="entry name" value="alpha/beta hydrolase"/>
    <property type="match status" value="2"/>
</dbReference>
<dbReference type="SUPFAM" id="SSF53474">
    <property type="entry name" value="alpha/beta-Hydrolases"/>
    <property type="match status" value="1"/>
</dbReference>
<dbReference type="InterPro" id="IPR029058">
    <property type="entry name" value="AB_hydrolase_fold"/>
</dbReference>
<gene>
    <name evidence="2" type="ORF">SOO65_11045</name>
</gene>
<feature type="chain" id="PRO_5043634972" description="Polyhydroxybutyrate depolymerase" evidence="1">
    <location>
        <begin position="17"/>
        <end position="330"/>
    </location>
</feature>